<dbReference type="AlphaFoldDB" id="A0A915INK5"/>
<evidence type="ECO:0000313" key="1">
    <source>
        <dbReference type="Proteomes" id="UP000887565"/>
    </source>
</evidence>
<name>A0A915INK5_ROMCU</name>
<proteinExistence type="predicted"/>
<organism evidence="1 2">
    <name type="scientific">Romanomermis culicivorax</name>
    <name type="common">Nematode worm</name>
    <dbReference type="NCBI Taxonomy" id="13658"/>
    <lineage>
        <taxon>Eukaryota</taxon>
        <taxon>Metazoa</taxon>
        <taxon>Ecdysozoa</taxon>
        <taxon>Nematoda</taxon>
        <taxon>Enoplea</taxon>
        <taxon>Dorylaimia</taxon>
        <taxon>Mermithida</taxon>
        <taxon>Mermithoidea</taxon>
        <taxon>Mermithidae</taxon>
        <taxon>Romanomermis</taxon>
    </lineage>
</organism>
<accession>A0A915INK5</accession>
<protein>
    <submittedName>
        <fullName evidence="2">Uncharacterized protein</fullName>
    </submittedName>
</protein>
<evidence type="ECO:0000313" key="2">
    <source>
        <dbReference type="WBParaSite" id="nRc.2.0.1.t15013-RA"/>
    </source>
</evidence>
<keyword evidence="1" id="KW-1185">Reference proteome</keyword>
<dbReference type="WBParaSite" id="nRc.2.0.1.t15013-RA">
    <property type="protein sequence ID" value="nRc.2.0.1.t15013-RA"/>
    <property type="gene ID" value="nRc.2.0.1.g15013"/>
</dbReference>
<sequence>MHCSDKPCKKNPENAVMKNRTVFYFPNFATDSYDQNRRQSPIVTDLAQHLPLDLSRHLAEQ</sequence>
<dbReference type="Proteomes" id="UP000887565">
    <property type="component" value="Unplaced"/>
</dbReference>
<reference evidence="2" key="1">
    <citation type="submission" date="2022-11" db="UniProtKB">
        <authorList>
            <consortium name="WormBaseParasite"/>
        </authorList>
    </citation>
    <scope>IDENTIFICATION</scope>
</reference>